<evidence type="ECO:0000256" key="1">
    <source>
        <dbReference type="ARBA" id="ARBA00023157"/>
    </source>
</evidence>
<feature type="signal peptide" evidence="3">
    <location>
        <begin position="1"/>
        <end position="19"/>
    </location>
</feature>
<dbReference type="Gene3D" id="4.10.400.10">
    <property type="entry name" value="Low-density Lipoprotein Receptor"/>
    <property type="match status" value="1"/>
</dbReference>
<dbReference type="EMBL" id="JAPTSV010000601">
    <property type="protein sequence ID" value="KAJ1519179.1"/>
    <property type="molecule type" value="Genomic_DNA"/>
</dbReference>
<dbReference type="Pfam" id="PF00057">
    <property type="entry name" value="Ldl_recept_a"/>
    <property type="match status" value="1"/>
</dbReference>
<dbReference type="SUPFAM" id="SSF57424">
    <property type="entry name" value="LDL receptor-like module"/>
    <property type="match status" value="1"/>
</dbReference>
<keyword evidence="5" id="KW-1185">Reference proteome</keyword>
<dbReference type="PROSITE" id="PS51257">
    <property type="entry name" value="PROKAR_LIPOPROTEIN"/>
    <property type="match status" value="1"/>
</dbReference>
<keyword evidence="3" id="KW-0732">Signal</keyword>
<dbReference type="Proteomes" id="UP001075354">
    <property type="component" value="Unassembled WGS sequence"/>
</dbReference>
<proteinExistence type="predicted"/>
<sequence length="195" mass="21383">MARSVRFVALLPIINCAVAVMSCDKSQFQCSGGQCVPLAEQCSGVKACADGSDESEALCSAANETLAVGDVLVANVEIKGRDNIPMFLLCDKEHCSRLLLSRGQSGTVVFWTRPSCNLEGKHCGFPDEDYFLYGAGNYTLGVERRASELAVWFGRRQPYDTVKIPARPEQTLLRVRPWRWSADVAVRLGREPPPA</sequence>
<reference evidence="4" key="1">
    <citation type="submission" date="2022-12" db="EMBL/GenBank/DDBJ databases">
        <title>Chromosome-level genome assembly of the bean flower thrips Megalurothrips usitatus.</title>
        <authorList>
            <person name="Ma L."/>
            <person name="Liu Q."/>
            <person name="Li H."/>
            <person name="Cai W."/>
        </authorList>
    </citation>
    <scope>NUCLEOTIDE SEQUENCE</scope>
    <source>
        <strain evidence="4">Cailab_2022a</strain>
    </source>
</reference>
<gene>
    <name evidence="4" type="ORF">ONE63_011215</name>
</gene>
<dbReference type="PROSITE" id="PS50068">
    <property type="entry name" value="LDLRA_2"/>
    <property type="match status" value="1"/>
</dbReference>
<keyword evidence="1 2" id="KW-1015">Disulfide bond</keyword>
<accession>A0AAV7X588</accession>
<dbReference type="SMART" id="SM00192">
    <property type="entry name" value="LDLa"/>
    <property type="match status" value="1"/>
</dbReference>
<protein>
    <submittedName>
        <fullName evidence="4">Uncharacterized protein</fullName>
    </submittedName>
</protein>
<evidence type="ECO:0000313" key="5">
    <source>
        <dbReference type="Proteomes" id="UP001075354"/>
    </source>
</evidence>
<name>A0AAV7X588_9NEOP</name>
<feature type="disulfide bond" evidence="2">
    <location>
        <begin position="23"/>
        <end position="35"/>
    </location>
</feature>
<organism evidence="4 5">
    <name type="scientific">Megalurothrips usitatus</name>
    <name type="common">bean blossom thrips</name>
    <dbReference type="NCBI Taxonomy" id="439358"/>
    <lineage>
        <taxon>Eukaryota</taxon>
        <taxon>Metazoa</taxon>
        <taxon>Ecdysozoa</taxon>
        <taxon>Arthropoda</taxon>
        <taxon>Hexapoda</taxon>
        <taxon>Insecta</taxon>
        <taxon>Pterygota</taxon>
        <taxon>Neoptera</taxon>
        <taxon>Paraneoptera</taxon>
        <taxon>Thysanoptera</taxon>
        <taxon>Terebrantia</taxon>
        <taxon>Thripoidea</taxon>
        <taxon>Thripidae</taxon>
        <taxon>Megalurothrips</taxon>
    </lineage>
</organism>
<dbReference type="InterPro" id="IPR002172">
    <property type="entry name" value="LDrepeatLR_classA_rpt"/>
</dbReference>
<evidence type="ECO:0000256" key="3">
    <source>
        <dbReference type="SAM" id="SignalP"/>
    </source>
</evidence>
<dbReference type="AlphaFoldDB" id="A0AAV7X588"/>
<dbReference type="CDD" id="cd00112">
    <property type="entry name" value="LDLa"/>
    <property type="match status" value="1"/>
</dbReference>
<feature type="disulfide bond" evidence="2">
    <location>
        <begin position="30"/>
        <end position="48"/>
    </location>
</feature>
<comment type="caution">
    <text evidence="2">Lacks conserved residue(s) required for the propagation of feature annotation.</text>
</comment>
<evidence type="ECO:0000256" key="2">
    <source>
        <dbReference type="PROSITE-ProRule" id="PRU00124"/>
    </source>
</evidence>
<comment type="caution">
    <text evidence="4">The sequence shown here is derived from an EMBL/GenBank/DDBJ whole genome shotgun (WGS) entry which is preliminary data.</text>
</comment>
<dbReference type="InterPro" id="IPR036055">
    <property type="entry name" value="LDL_receptor-like_sf"/>
</dbReference>
<feature type="chain" id="PRO_5043653191" evidence="3">
    <location>
        <begin position="20"/>
        <end position="195"/>
    </location>
</feature>
<evidence type="ECO:0000313" key="4">
    <source>
        <dbReference type="EMBL" id="KAJ1519179.1"/>
    </source>
</evidence>